<dbReference type="InterPro" id="IPR036191">
    <property type="entry name" value="RRF_sf"/>
</dbReference>
<dbReference type="PANTHER" id="PTHR20982">
    <property type="entry name" value="RIBOSOME RECYCLING FACTOR"/>
    <property type="match status" value="1"/>
</dbReference>
<evidence type="ECO:0000256" key="1">
    <source>
        <dbReference type="ARBA" id="ARBA00004496"/>
    </source>
</evidence>
<gene>
    <name evidence="6 8" type="primary">frr</name>
    <name evidence="8" type="ORF">BN1046_00900</name>
</gene>
<dbReference type="FunFam" id="1.10.132.20:FF:000001">
    <property type="entry name" value="Ribosome-recycling factor"/>
    <property type="match status" value="1"/>
</dbReference>
<dbReference type="NCBIfam" id="TIGR00496">
    <property type="entry name" value="frr"/>
    <property type="match status" value="1"/>
</dbReference>
<reference evidence="8" key="1">
    <citation type="submission" date="2013-11" db="EMBL/GenBank/DDBJ databases">
        <authorList>
            <person name="GENOMES U."/>
        </authorList>
    </citation>
    <scope>NUCLEOTIDE SEQUENCE</scope>
    <source>
        <strain evidence="8">MVT06</strain>
    </source>
</reference>
<dbReference type="HAMAP" id="MF_00040">
    <property type="entry name" value="RRF"/>
    <property type="match status" value="1"/>
</dbReference>
<protein>
    <recommendedName>
        <fullName evidence="6">Ribosome-recycling factor</fullName>
        <shortName evidence="6">RRF</shortName>
    </recommendedName>
    <alternativeName>
        <fullName evidence="6">Ribosome-releasing factor</fullName>
    </alternativeName>
</protein>
<evidence type="ECO:0000256" key="5">
    <source>
        <dbReference type="ARBA" id="ARBA00025050"/>
    </source>
</evidence>
<dbReference type="PANTHER" id="PTHR20982:SF3">
    <property type="entry name" value="MITOCHONDRIAL RIBOSOME RECYCLING FACTOR PSEUDO 1"/>
    <property type="match status" value="1"/>
</dbReference>
<dbReference type="Gene3D" id="3.30.1360.40">
    <property type="match status" value="1"/>
</dbReference>
<sequence length="186" mass="20784">MNVTSMMDDLKRRMDGAVSAFKHELSGLRTGRASASLLEPLTVEAYGSTVPIQQVANISVPEPRMLSVSVWDKTMVGAVERAIRDSGLGFNPITDGMNLRIPIPELNEERRKELVKIAHQYAEQARVAARHVRRDGMDNLKKLEKEGEISQDESRNLSEKVQKLTDETITDIDKILGVKEADIMQV</sequence>
<keyword evidence="3 6" id="KW-0963">Cytoplasm</keyword>
<dbReference type="GO" id="GO:0043023">
    <property type="term" value="F:ribosomal large subunit binding"/>
    <property type="evidence" value="ECO:0007669"/>
    <property type="project" value="TreeGrafter"/>
</dbReference>
<dbReference type="FunFam" id="3.30.1360.40:FF:000001">
    <property type="entry name" value="Ribosome-recycling factor"/>
    <property type="match status" value="1"/>
</dbReference>
<evidence type="ECO:0000256" key="2">
    <source>
        <dbReference type="ARBA" id="ARBA00005912"/>
    </source>
</evidence>
<reference evidence="8" key="2">
    <citation type="submission" date="2014-05" db="EMBL/GenBank/DDBJ databases">
        <title>Genome sequencing of Bartonella spp. isolated from human blood.</title>
        <authorList>
            <person name="Raoult D."/>
        </authorList>
    </citation>
    <scope>NUCLEOTIDE SEQUENCE</scope>
    <source>
        <strain evidence="8">MVT06</strain>
    </source>
</reference>
<evidence type="ECO:0000256" key="3">
    <source>
        <dbReference type="ARBA" id="ARBA00022490"/>
    </source>
</evidence>
<dbReference type="InterPro" id="IPR002661">
    <property type="entry name" value="Ribosome_recyc_fac"/>
</dbReference>
<name>A0A024LQJ0_9HYPH</name>
<evidence type="ECO:0000259" key="7">
    <source>
        <dbReference type="Pfam" id="PF01765"/>
    </source>
</evidence>
<dbReference type="Gene3D" id="1.10.132.20">
    <property type="entry name" value="Ribosome-recycling factor"/>
    <property type="match status" value="1"/>
</dbReference>
<evidence type="ECO:0000256" key="4">
    <source>
        <dbReference type="ARBA" id="ARBA00022917"/>
    </source>
</evidence>
<dbReference type="Pfam" id="PF01765">
    <property type="entry name" value="RRF"/>
    <property type="match status" value="1"/>
</dbReference>
<dbReference type="CDD" id="cd00520">
    <property type="entry name" value="RRF"/>
    <property type="match status" value="1"/>
</dbReference>
<dbReference type="SUPFAM" id="SSF55194">
    <property type="entry name" value="Ribosome recycling factor, RRF"/>
    <property type="match status" value="1"/>
</dbReference>
<evidence type="ECO:0000256" key="6">
    <source>
        <dbReference type="HAMAP-Rule" id="MF_00040"/>
    </source>
</evidence>
<accession>A0A024LQJ0</accession>
<dbReference type="EMBL" id="HG977196">
    <property type="protein sequence ID" value="CDP79991.1"/>
    <property type="molecule type" value="Genomic_DNA"/>
</dbReference>
<comment type="similarity">
    <text evidence="2 6">Belongs to the RRF family.</text>
</comment>
<dbReference type="GO" id="GO:0002184">
    <property type="term" value="P:cytoplasmic translational termination"/>
    <property type="evidence" value="ECO:0007669"/>
    <property type="project" value="TreeGrafter"/>
</dbReference>
<dbReference type="InterPro" id="IPR023584">
    <property type="entry name" value="Ribosome_recyc_fac_dom"/>
</dbReference>
<dbReference type="RefSeq" id="WP_078689653.1">
    <property type="nucleotide sequence ID" value="NZ_JBCAUK010000001.1"/>
</dbReference>
<comment type="function">
    <text evidence="5 6">Responsible for the release of ribosomes from messenger RNA at the termination of protein biosynthesis. May increase the efficiency of translation by recycling ribosomes from one round of translation to another.</text>
</comment>
<keyword evidence="4 6" id="KW-0648">Protein biosynthesis</keyword>
<dbReference type="AlphaFoldDB" id="A0A024LQJ0"/>
<feature type="domain" description="Ribosome recycling factor" evidence="7">
    <location>
        <begin position="21"/>
        <end position="184"/>
    </location>
</feature>
<evidence type="ECO:0000313" key="8">
    <source>
        <dbReference type="EMBL" id="CDP79991.1"/>
    </source>
</evidence>
<organism evidence="8">
    <name type="scientific">Bartonella schoenbuchensis</name>
    <dbReference type="NCBI Taxonomy" id="165694"/>
    <lineage>
        <taxon>Bacteria</taxon>
        <taxon>Pseudomonadati</taxon>
        <taxon>Pseudomonadota</taxon>
        <taxon>Alphaproteobacteria</taxon>
        <taxon>Hyphomicrobiales</taxon>
        <taxon>Bartonellaceae</taxon>
        <taxon>Bartonella</taxon>
    </lineage>
</organism>
<comment type="subcellular location">
    <subcellularLocation>
        <location evidence="1 6">Cytoplasm</location>
    </subcellularLocation>
</comment>
<dbReference type="GO" id="GO:0005829">
    <property type="term" value="C:cytosol"/>
    <property type="evidence" value="ECO:0007669"/>
    <property type="project" value="GOC"/>
</dbReference>
<proteinExistence type="inferred from homology"/>